<dbReference type="InterPro" id="IPR013320">
    <property type="entry name" value="ConA-like_dom_sf"/>
</dbReference>
<organism evidence="4 5">
    <name type="scientific">Rhynchospora breviuscula</name>
    <dbReference type="NCBI Taxonomy" id="2022672"/>
    <lineage>
        <taxon>Eukaryota</taxon>
        <taxon>Viridiplantae</taxon>
        <taxon>Streptophyta</taxon>
        <taxon>Embryophyta</taxon>
        <taxon>Tracheophyta</taxon>
        <taxon>Spermatophyta</taxon>
        <taxon>Magnoliopsida</taxon>
        <taxon>Liliopsida</taxon>
        <taxon>Poales</taxon>
        <taxon>Cyperaceae</taxon>
        <taxon>Cyperoideae</taxon>
        <taxon>Rhynchosporeae</taxon>
        <taxon>Rhynchospora</taxon>
    </lineage>
</organism>
<dbReference type="AlphaFoldDB" id="A0A9Q0C9F7"/>
<dbReference type="GO" id="GO:0030246">
    <property type="term" value="F:carbohydrate binding"/>
    <property type="evidence" value="ECO:0007669"/>
    <property type="project" value="UniProtKB-KW"/>
</dbReference>
<accession>A0A9Q0C9F7</accession>
<dbReference type="Pfam" id="PF00139">
    <property type="entry name" value="Lectin_legB"/>
    <property type="match status" value="1"/>
</dbReference>
<comment type="similarity">
    <text evidence="1">Belongs to the leguminous lectin family.</text>
</comment>
<dbReference type="InterPro" id="IPR050258">
    <property type="entry name" value="Leguminous_Lectin"/>
</dbReference>
<name>A0A9Q0C9F7_9POAL</name>
<reference evidence="4" key="1">
    <citation type="journal article" date="2022" name="Cell">
        <title>Repeat-based holocentromeres influence genome architecture and karyotype evolution.</title>
        <authorList>
            <person name="Hofstatter P.G."/>
            <person name="Thangavel G."/>
            <person name="Lux T."/>
            <person name="Neumann P."/>
            <person name="Vondrak T."/>
            <person name="Novak P."/>
            <person name="Zhang M."/>
            <person name="Costa L."/>
            <person name="Castellani M."/>
            <person name="Scott A."/>
            <person name="Toegelov H."/>
            <person name="Fuchs J."/>
            <person name="Mata-Sucre Y."/>
            <person name="Dias Y."/>
            <person name="Vanzela A.L.L."/>
            <person name="Huettel B."/>
            <person name="Almeida C.C.S."/>
            <person name="Simkova H."/>
            <person name="Souza G."/>
            <person name="Pedrosa-Harand A."/>
            <person name="Macas J."/>
            <person name="Mayer K.F.X."/>
            <person name="Houben A."/>
            <person name="Marques A."/>
        </authorList>
    </citation>
    <scope>NUCLEOTIDE SEQUENCE</scope>
    <source>
        <strain evidence="4">RhyBre1mFocal</strain>
    </source>
</reference>
<keyword evidence="2" id="KW-0430">Lectin</keyword>
<comment type="caution">
    <text evidence="4">The sequence shown here is derived from an EMBL/GenBank/DDBJ whole genome shotgun (WGS) entry which is preliminary data.</text>
</comment>
<dbReference type="SUPFAM" id="SSF49899">
    <property type="entry name" value="Concanavalin A-like lectins/glucanases"/>
    <property type="match status" value="1"/>
</dbReference>
<evidence type="ECO:0000259" key="3">
    <source>
        <dbReference type="Pfam" id="PF00139"/>
    </source>
</evidence>
<dbReference type="PANTHER" id="PTHR32401">
    <property type="entry name" value="CONCANAVALIN A-LIKE LECTIN FAMILY PROTEIN"/>
    <property type="match status" value="1"/>
</dbReference>
<gene>
    <name evidence="4" type="ORF">LUZ63_013931</name>
</gene>
<evidence type="ECO:0000313" key="5">
    <source>
        <dbReference type="Proteomes" id="UP001151287"/>
    </source>
</evidence>
<evidence type="ECO:0000256" key="1">
    <source>
        <dbReference type="ARBA" id="ARBA00007606"/>
    </source>
</evidence>
<dbReference type="EMBL" id="JAMQYH010000004">
    <property type="protein sequence ID" value="KAJ1689776.1"/>
    <property type="molecule type" value="Genomic_DNA"/>
</dbReference>
<sequence length="172" mass="18928">MAISSLTRKIQTLLFTLLYFTLIAYPRYSLSLNFNIDFTKDDYRTKINCAGNASDELQHCKNLSSDGLTDKSISGSVGKAFYYQPVSLWDKSTGEEVLTSFDTTFSFQIKNITNSTADGLAFFLAPYPPPVKNVTGCGALGLLNISTVYDIPSHKLFKPDPANQMVLNGQVG</sequence>
<dbReference type="Gene3D" id="2.60.120.200">
    <property type="match status" value="1"/>
</dbReference>
<dbReference type="OrthoDB" id="694346at2759"/>
<evidence type="ECO:0000256" key="2">
    <source>
        <dbReference type="ARBA" id="ARBA00022734"/>
    </source>
</evidence>
<feature type="domain" description="Legume lectin" evidence="3">
    <location>
        <begin position="34"/>
        <end position="147"/>
    </location>
</feature>
<dbReference type="Proteomes" id="UP001151287">
    <property type="component" value="Unassembled WGS sequence"/>
</dbReference>
<keyword evidence="5" id="KW-1185">Reference proteome</keyword>
<protein>
    <recommendedName>
        <fullName evidence="3">Legume lectin domain-containing protein</fullName>
    </recommendedName>
</protein>
<proteinExistence type="inferred from homology"/>
<evidence type="ECO:0000313" key="4">
    <source>
        <dbReference type="EMBL" id="KAJ1689776.1"/>
    </source>
</evidence>
<dbReference type="PANTHER" id="PTHR32401:SF56">
    <property type="entry name" value="OS09G0336400 PROTEIN"/>
    <property type="match status" value="1"/>
</dbReference>
<dbReference type="InterPro" id="IPR001220">
    <property type="entry name" value="Legume_lectin_dom"/>
</dbReference>